<evidence type="ECO:0000259" key="1">
    <source>
        <dbReference type="Pfam" id="PF18962"/>
    </source>
</evidence>
<dbReference type="Pfam" id="PF13688">
    <property type="entry name" value="Reprolysin_5"/>
    <property type="match status" value="1"/>
</dbReference>
<dbReference type="Pfam" id="PF18962">
    <property type="entry name" value="Por_Secre_tail"/>
    <property type="match status" value="1"/>
</dbReference>
<dbReference type="EMBL" id="BMXF01000005">
    <property type="protein sequence ID" value="GHB83247.1"/>
    <property type="molecule type" value="Genomic_DNA"/>
</dbReference>
<feature type="domain" description="Secretion system C-terminal sorting" evidence="1">
    <location>
        <begin position="319"/>
        <end position="394"/>
    </location>
</feature>
<name>A0A8J3GBN7_9BACT</name>
<dbReference type="AlphaFoldDB" id="A0A8J3GBN7"/>
<dbReference type="Gene3D" id="3.40.390.10">
    <property type="entry name" value="Collagenase (Catalytic Domain)"/>
    <property type="match status" value="1"/>
</dbReference>
<dbReference type="SUPFAM" id="SSF55486">
    <property type="entry name" value="Metalloproteases ('zincins'), catalytic domain"/>
    <property type="match status" value="1"/>
</dbReference>
<dbReference type="Proteomes" id="UP000598271">
    <property type="component" value="Unassembled WGS sequence"/>
</dbReference>
<evidence type="ECO:0000313" key="2">
    <source>
        <dbReference type="EMBL" id="GHB83247.1"/>
    </source>
</evidence>
<keyword evidence="3" id="KW-1185">Reference proteome</keyword>
<sequence>MCISHFNNTVYSSGVTSRIVVELAGQAEYNFSETGDIDLDLATLRNDPTISNLRNNVTHADLVVLLTSTSYSSFGKAQTLDLVASDAYAIVEAPVAVSSRQIFSHEVGHLYSLRHDIDPGPSPEWRQYAHGYVFYTNPFQSHATIMVSGGNIPNSTRLLRFSNPNHTYGGAVTGTTANHDNARRITETYNTVNSFTSDIFRPFNALVSGPANGLSREWYTWEAGMICGSAPYTYEWRTSYDGFNFSSIKGTNETFTENLPCPDGDYYFIKVTVHSGGQTSSGVKAVYLDKQRCNSGSRVAAANPDDLGGDKAELYELTPNPAGSSADFHYYLPQSQSVKLKLINTQGRLLNVLVDGAKEAGTHTEHFDTANLPAGLYFYRLETESASYTKRMIIVR</sequence>
<comment type="caution">
    <text evidence="2">The sequence shown here is derived from an EMBL/GenBank/DDBJ whole genome shotgun (WGS) entry which is preliminary data.</text>
</comment>
<proteinExistence type="predicted"/>
<dbReference type="InterPro" id="IPR024079">
    <property type="entry name" value="MetalloPept_cat_dom_sf"/>
</dbReference>
<dbReference type="GO" id="GO:0008237">
    <property type="term" value="F:metallopeptidase activity"/>
    <property type="evidence" value="ECO:0007669"/>
    <property type="project" value="InterPro"/>
</dbReference>
<dbReference type="Gene3D" id="2.60.40.4070">
    <property type="match status" value="1"/>
</dbReference>
<dbReference type="NCBIfam" id="TIGR04183">
    <property type="entry name" value="Por_Secre_tail"/>
    <property type="match status" value="1"/>
</dbReference>
<evidence type="ECO:0000313" key="3">
    <source>
        <dbReference type="Proteomes" id="UP000598271"/>
    </source>
</evidence>
<protein>
    <recommendedName>
        <fullName evidence="1">Secretion system C-terminal sorting domain-containing protein</fullName>
    </recommendedName>
</protein>
<gene>
    <name evidence="2" type="ORF">GCM10007390_42780</name>
</gene>
<dbReference type="InterPro" id="IPR026444">
    <property type="entry name" value="Secre_tail"/>
</dbReference>
<accession>A0A8J3GBN7</accession>
<organism evidence="2 3">
    <name type="scientific">Persicitalea jodogahamensis</name>
    <dbReference type="NCBI Taxonomy" id="402147"/>
    <lineage>
        <taxon>Bacteria</taxon>
        <taxon>Pseudomonadati</taxon>
        <taxon>Bacteroidota</taxon>
        <taxon>Cytophagia</taxon>
        <taxon>Cytophagales</taxon>
        <taxon>Spirosomataceae</taxon>
        <taxon>Persicitalea</taxon>
    </lineage>
</organism>
<reference evidence="2 3" key="1">
    <citation type="journal article" date="2014" name="Int. J. Syst. Evol. Microbiol.">
        <title>Complete genome sequence of Corynebacterium casei LMG S-19264T (=DSM 44701T), isolated from a smear-ripened cheese.</title>
        <authorList>
            <consortium name="US DOE Joint Genome Institute (JGI-PGF)"/>
            <person name="Walter F."/>
            <person name="Albersmeier A."/>
            <person name="Kalinowski J."/>
            <person name="Ruckert C."/>
        </authorList>
    </citation>
    <scope>NUCLEOTIDE SEQUENCE [LARGE SCALE GENOMIC DNA]</scope>
    <source>
        <strain evidence="2 3">KCTC 12866</strain>
    </source>
</reference>